<dbReference type="InterPro" id="IPR000547">
    <property type="entry name" value="Clathrin_H-chain/VPS_repeat"/>
</dbReference>
<dbReference type="EMBL" id="KL142383">
    <property type="protein sequence ID" value="KDR74583.1"/>
    <property type="molecule type" value="Genomic_DNA"/>
</dbReference>
<dbReference type="AlphaFoldDB" id="A0A067T6F1"/>
<keyword evidence="2" id="KW-0175">Coiled coil</keyword>
<evidence type="ECO:0000313" key="3">
    <source>
        <dbReference type="EMBL" id="KDR74583.1"/>
    </source>
</evidence>
<reference evidence="4" key="1">
    <citation type="journal article" date="2014" name="Proc. Natl. Acad. Sci. U.S.A.">
        <title>Extensive sampling of basidiomycete genomes demonstrates inadequacy of the white-rot/brown-rot paradigm for wood decay fungi.</title>
        <authorList>
            <person name="Riley R."/>
            <person name="Salamov A.A."/>
            <person name="Brown D.W."/>
            <person name="Nagy L.G."/>
            <person name="Floudas D."/>
            <person name="Held B.W."/>
            <person name="Levasseur A."/>
            <person name="Lombard V."/>
            <person name="Morin E."/>
            <person name="Otillar R."/>
            <person name="Lindquist E.A."/>
            <person name="Sun H."/>
            <person name="LaButti K.M."/>
            <person name="Schmutz J."/>
            <person name="Jabbour D."/>
            <person name="Luo H."/>
            <person name="Baker S.E."/>
            <person name="Pisabarro A.G."/>
            <person name="Walton J.D."/>
            <person name="Blanchette R.A."/>
            <person name="Henrissat B."/>
            <person name="Martin F."/>
            <person name="Cullen D."/>
            <person name="Hibbett D.S."/>
            <person name="Grigoriev I.V."/>
        </authorList>
    </citation>
    <scope>NUCLEOTIDE SEQUENCE [LARGE SCALE GENOMIC DNA]</scope>
    <source>
        <strain evidence="4">CBS 339.88</strain>
    </source>
</reference>
<dbReference type="PANTHER" id="PTHR10292">
    <property type="entry name" value="CLATHRIN HEAVY CHAIN RELATED"/>
    <property type="match status" value="1"/>
</dbReference>
<dbReference type="GO" id="GO:0005829">
    <property type="term" value="C:cytosol"/>
    <property type="evidence" value="ECO:0007669"/>
    <property type="project" value="GOC"/>
</dbReference>
<dbReference type="OrthoDB" id="2113814at2759"/>
<dbReference type="InterPro" id="IPR011990">
    <property type="entry name" value="TPR-like_helical_dom_sf"/>
</dbReference>
<evidence type="ECO:0000256" key="2">
    <source>
        <dbReference type="SAM" id="Coils"/>
    </source>
</evidence>
<feature type="repeat" description="CHCR" evidence="1">
    <location>
        <begin position="1"/>
        <end position="106"/>
    </location>
</feature>
<dbReference type="GO" id="GO:0071439">
    <property type="term" value="C:clathrin complex"/>
    <property type="evidence" value="ECO:0007669"/>
    <property type="project" value="TreeGrafter"/>
</dbReference>
<dbReference type="GO" id="GO:0006898">
    <property type="term" value="P:receptor-mediated endocytosis"/>
    <property type="evidence" value="ECO:0007669"/>
    <property type="project" value="TreeGrafter"/>
</dbReference>
<keyword evidence="4" id="KW-1185">Reference proteome</keyword>
<name>A0A067T6F1_GALM3</name>
<dbReference type="HOGENOM" id="CLU_770645_0_0_1"/>
<feature type="coiled-coil region" evidence="2">
    <location>
        <begin position="229"/>
        <end position="259"/>
    </location>
</feature>
<dbReference type="InterPro" id="IPR016024">
    <property type="entry name" value="ARM-type_fold"/>
</dbReference>
<dbReference type="STRING" id="685588.A0A067T6F1"/>
<proteinExistence type="predicted"/>
<dbReference type="Pfam" id="PF00637">
    <property type="entry name" value="Clathrin"/>
    <property type="match status" value="2"/>
</dbReference>
<accession>A0A067T6F1</accession>
<dbReference type="GO" id="GO:0006895">
    <property type="term" value="P:Golgi to endosome transport"/>
    <property type="evidence" value="ECO:0007669"/>
    <property type="project" value="TreeGrafter"/>
</dbReference>
<dbReference type="GO" id="GO:0030479">
    <property type="term" value="C:actin cortical patch"/>
    <property type="evidence" value="ECO:0007669"/>
    <property type="project" value="TreeGrafter"/>
</dbReference>
<evidence type="ECO:0000256" key="1">
    <source>
        <dbReference type="PROSITE-ProRule" id="PRU01006"/>
    </source>
</evidence>
<dbReference type="InterPro" id="IPR055358">
    <property type="entry name" value="CHCR"/>
</dbReference>
<dbReference type="PROSITE" id="PS50236">
    <property type="entry name" value="CHCR"/>
    <property type="match status" value="1"/>
</dbReference>
<organism evidence="3 4">
    <name type="scientific">Galerina marginata (strain CBS 339.88)</name>
    <dbReference type="NCBI Taxonomy" id="685588"/>
    <lineage>
        <taxon>Eukaryota</taxon>
        <taxon>Fungi</taxon>
        <taxon>Dikarya</taxon>
        <taxon>Basidiomycota</taxon>
        <taxon>Agaricomycotina</taxon>
        <taxon>Agaricomycetes</taxon>
        <taxon>Agaricomycetidae</taxon>
        <taxon>Agaricales</taxon>
        <taxon>Agaricineae</taxon>
        <taxon>Strophariaceae</taxon>
        <taxon>Galerina</taxon>
    </lineage>
</organism>
<dbReference type="Gene3D" id="1.25.40.10">
    <property type="entry name" value="Tetratricopeptide repeat domain"/>
    <property type="match status" value="1"/>
</dbReference>
<protein>
    <submittedName>
        <fullName evidence="3">Uncharacterized protein</fullName>
    </submittedName>
</protein>
<dbReference type="SUPFAM" id="SSF48371">
    <property type="entry name" value="ARM repeat"/>
    <property type="match status" value="2"/>
</dbReference>
<sequence length="360" mass="40980">GSEDPAVFNAVAKIYIDIDSDSDSNPEQFLKENNLYEPLVVGKFCEPRDPYLAYIAYAKRSHELVVITNDNSMFKQQARYFVKHCEPDLWTQVLAHDIHLQLGSAGNNANPPGKAGITQVWKQGHAACIEKSDFRLAQICGLHIIVHTELSALIQLYERQGHFEEIISLLEAGLSLERAHMGIFTELSILLSEYQPAKRFDLLRSNVVEELSWQHGLNDFYMPYRIQVQRSLVDKLAQLEEEVKERSKKEAQKERLSSLDMFINLLPSSYLYASYVSSFRLSDISLMLYPKECTNNPDPGTTCTAKLFETLPDGRSQPLKTFIYLTFEDCGLVICSRLMSSKANLYARSKYAEAQEEDAQ</sequence>
<gene>
    <name evidence="3" type="ORF">GALMADRAFT_141595</name>
</gene>
<dbReference type="GO" id="GO:0006886">
    <property type="term" value="P:intracellular protein transport"/>
    <property type="evidence" value="ECO:0007669"/>
    <property type="project" value="UniProtKB-UniRule"/>
</dbReference>
<dbReference type="PANTHER" id="PTHR10292:SF1">
    <property type="entry name" value="CLATHRIN HEAVY CHAIN"/>
    <property type="match status" value="1"/>
</dbReference>
<evidence type="ECO:0000313" key="4">
    <source>
        <dbReference type="Proteomes" id="UP000027222"/>
    </source>
</evidence>
<dbReference type="Proteomes" id="UP000027222">
    <property type="component" value="Unassembled WGS sequence"/>
</dbReference>
<feature type="non-terminal residue" evidence="3">
    <location>
        <position position="1"/>
    </location>
</feature>
<dbReference type="GO" id="GO:0032051">
    <property type="term" value="F:clathrin light chain binding"/>
    <property type="evidence" value="ECO:0007669"/>
    <property type="project" value="TreeGrafter"/>
</dbReference>